<accession>A0A3E2GW25</accession>
<keyword evidence="1" id="KW-1133">Transmembrane helix</keyword>
<dbReference type="EMBL" id="NCSJ02000344">
    <property type="protein sequence ID" value="RFU25300.1"/>
    <property type="molecule type" value="Genomic_DNA"/>
</dbReference>
<keyword evidence="1" id="KW-0812">Transmembrane</keyword>
<dbReference type="Proteomes" id="UP000258309">
    <property type="component" value="Unassembled WGS sequence"/>
</dbReference>
<evidence type="ECO:0000256" key="1">
    <source>
        <dbReference type="SAM" id="Phobius"/>
    </source>
</evidence>
<proteinExistence type="predicted"/>
<evidence type="ECO:0000313" key="2">
    <source>
        <dbReference type="EMBL" id="RFU25300.1"/>
    </source>
</evidence>
<sequence>MFLEFIVTTAIIIGFILNVLYVDHPDTRSYTIYFVLGLLIQSPFILLWRWWKSEWGCGRRHSAGRKLPDGNVSLLPLVNASTVEVGSVNVTETTATTSVAVEGIDDVALTAAKDDDGVIALERDLEMGLVDAVIVNGQVSGS</sequence>
<feature type="non-terminal residue" evidence="2">
    <location>
        <position position="1"/>
    </location>
</feature>
<feature type="transmembrane region" description="Helical" evidence="1">
    <location>
        <begin position="30"/>
        <end position="51"/>
    </location>
</feature>
<comment type="caution">
    <text evidence="2">The sequence shown here is derived from an EMBL/GenBank/DDBJ whole genome shotgun (WGS) entry which is preliminary data.</text>
</comment>
<feature type="transmembrane region" description="Helical" evidence="1">
    <location>
        <begin position="5"/>
        <end position="24"/>
    </location>
</feature>
<protein>
    <submittedName>
        <fullName evidence="2">Uncharacterized protein</fullName>
    </submittedName>
</protein>
<organism evidence="2 3">
    <name type="scientific">Scytalidium lignicola</name>
    <name type="common">Hyphomycete</name>
    <dbReference type="NCBI Taxonomy" id="5539"/>
    <lineage>
        <taxon>Eukaryota</taxon>
        <taxon>Fungi</taxon>
        <taxon>Dikarya</taxon>
        <taxon>Ascomycota</taxon>
        <taxon>Pezizomycotina</taxon>
        <taxon>Leotiomycetes</taxon>
        <taxon>Leotiomycetes incertae sedis</taxon>
        <taxon>Scytalidium</taxon>
    </lineage>
</organism>
<evidence type="ECO:0000313" key="3">
    <source>
        <dbReference type="Proteomes" id="UP000258309"/>
    </source>
</evidence>
<feature type="non-terminal residue" evidence="2">
    <location>
        <position position="142"/>
    </location>
</feature>
<keyword evidence="3" id="KW-1185">Reference proteome</keyword>
<gene>
    <name evidence="2" type="ORF">B7463_g11031</name>
</gene>
<dbReference type="AlphaFoldDB" id="A0A3E2GW25"/>
<reference evidence="2 3" key="1">
    <citation type="submission" date="2018-05" db="EMBL/GenBank/DDBJ databases">
        <title>Draft genome sequence of Scytalidium lignicola DSM 105466, a ubiquitous saprotrophic fungus.</title>
        <authorList>
            <person name="Buettner E."/>
            <person name="Gebauer A.M."/>
            <person name="Hofrichter M."/>
            <person name="Liers C."/>
            <person name="Kellner H."/>
        </authorList>
    </citation>
    <scope>NUCLEOTIDE SEQUENCE [LARGE SCALE GENOMIC DNA]</scope>
    <source>
        <strain evidence="2 3">DSM 105466</strain>
    </source>
</reference>
<dbReference type="OrthoDB" id="3546888at2759"/>
<keyword evidence="1" id="KW-0472">Membrane</keyword>
<name>A0A3E2GW25_SCYLI</name>